<evidence type="ECO:0000313" key="2">
    <source>
        <dbReference type="EMBL" id="QOY53245.1"/>
    </source>
</evidence>
<keyword evidence="3" id="KW-1185">Reference proteome</keyword>
<dbReference type="RefSeq" id="WP_194372110.1">
    <property type="nucleotide sequence ID" value="NZ_CP054492.1"/>
</dbReference>
<dbReference type="EMBL" id="CP054492">
    <property type="protein sequence ID" value="QOY53245.1"/>
    <property type="molecule type" value="Genomic_DNA"/>
</dbReference>
<evidence type="ECO:0000256" key="1">
    <source>
        <dbReference type="SAM" id="SignalP"/>
    </source>
</evidence>
<evidence type="ECO:0008006" key="4">
    <source>
        <dbReference type="Google" id="ProtNLM"/>
    </source>
</evidence>
<dbReference type="KEGG" id="sbal:HUE88_06075"/>
<accession>A0A7S7LXJ9</accession>
<evidence type="ECO:0000313" key="3">
    <source>
        <dbReference type="Proteomes" id="UP000593994"/>
    </source>
</evidence>
<feature type="chain" id="PRO_5032355424" description="Lipocalin-like domain-containing protein" evidence="1">
    <location>
        <begin position="19"/>
        <end position="154"/>
    </location>
</feature>
<gene>
    <name evidence="2" type="ORF">HUE88_06075</name>
</gene>
<dbReference type="AlphaFoldDB" id="A0A7S7LXJ9"/>
<keyword evidence="1" id="KW-0732">Signal</keyword>
<proteinExistence type="predicted"/>
<dbReference type="Proteomes" id="UP000593994">
    <property type="component" value="Chromosome"/>
</dbReference>
<sequence length="154" mass="17959">MKLFISLIFVLVSLQAQNFTKQNLLGSWELSSAKLNQIVSFGKYIGKNRNEVLELLFNPQGLMKVVSTGDVYNYEVVQGQLKIYETKVYRNNYQIKRKSRYDLMKIVGSFEGCEVVKIVEKKIPGYKQKYDLKMCKTSNLPQPTYQSEISRYKF</sequence>
<reference evidence="2 3" key="1">
    <citation type="submission" date="2020-05" db="EMBL/GenBank/DDBJ databases">
        <title>Sulfurimonas marisnigri, sp. nov., and Sulfurimonas baltica, sp. nov., manganese oxide reducing chemolithoautotrophs of the class Epsilonproteobacteria isolated from the pelagic redoxclines of the Black and Baltic Seas and emended description of the genus Sulfurimonas.</title>
        <authorList>
            <person name="Henkel J.V."/>
            <person name="Laudan C."/>
            <person name="Werner J."/>
            <person name="Neu T."/>
            <person name="Plewe S."/>
            <person name="Sproer C."/>
            <person name="Bunk B."/>
            <person name="Schulz-Vogt H.N."/>
        </authorList>
    </citation>
    <scope>NUCLEOTIDE SEQUENCE [LARGE SCALE GENOMIC DNA]</scope>
    <source>
        <strain evidence="2 3">GD2</strain>
    </source>
</reference>
<protein>
    <recommendedName>
        <fullName evidence="4">Lipocalin-like domain-containing protein</fullName>
    </recommendedName>
</protein>
<organism evidence="2 3">
    <name type="scientific">Candidatus Sulfurimonas baltica</name>
    <dbReference type="NCBI Taxonomy" id="2740404"/>
    <lineage>
        <taxon>Bacteria</taxon>
        <taxon>Pseudomonadati</taxon>
        <taxon>Campylobacterota</taxon>
        <taxon>Epsilonproteobacteria</taxon>
        <taxon>Campylobacterales</taxon>
        <taxon>Sulfurimonadaceae</taxon>
        <taxon>Sulfurimonas</taxon>
    </lineage>
</organism>
<name>A0A7S7LXJ9_9BACT</name>
<feature type="signal peptide" evidence="1">
    <location>
        <begin position="1"/>
        <end position="18"/>
    </location>
</feature>